<organism evidence="8 9">
    <name type="scientific">Candidatus Limivivens intestinipullorum</name>
    <dbReference type="NCBI Taxonomy" id="2840858"/>
    <lineage>
        <taxon>Bacteria</taxon>
        <taxon>Bacillati</taxon>
        <taxon>Bacillota</taxon>
        <taxon>Clostridia</taxon>
        <taxon>Lachnospirales</taxon>
        <taxon>Lachnospiraceae</taxon>
        <taxon>Lachnospiraceae incertae sedis</taxon>
        <taxon>Candidatus Limivivens</taxon>
    </lineage>
</organism>
<dbReference type="SUPFAM" id="SSF53649">
    <property type="entry name" value="Alkaline phosphatase-like"/>
    <property type="match status" value="1"/>
</dbReference>
<dbReference type="NCBIfam" id="TIGR00306">
    <property type="entry name" value="apgM"/>
    <property type="match status" value="1"/>
</dbReference>
<evidence type="ECO:0000256" key="4">
    <source>
        <dbReference type="ARBA" id="ARBA00005524"/>
    </source>
</evidence>
<protein>
    <submittedName>
        <fullName evidence="8">Cofactor-independent phosphoglycerate mutase</fullName>
        <ecNumber evidence="8">5.4.2.12</ecNumber>
    </submittedName>
</protein>
<dbReference type="GO" id="GO:0006096">
    <property type="term" value="P:glycolytic process"/>
    <property type="evidence" value="ECO:0007669"/>
    <property type="project" value="UniProtKB-KW"/>
</dbReference>
<dbReference type="GO" id="GO:0004619">
    <property type="term" value="F:phosphoglycerate mutase activity"/>
    <property type="evidence" value="ECO:0007669"/>
    <property type="project" value="UniProtKB-EC"/>
</dbReference>
<feature type="domain" description="Metalloenzyme" evidence="7">
    <location>
        <begin position="1"/>
        <end position="384"/>
    </location>
</feature>
<dbReference type="GO" id="GO:0046872">
    <property type="term" value="F:metal ion binding"/>
    <property type="evidence" value="ECO:0007669"/>
    <property type="project" value="InterPro"/>
</dbReference>
<dbReference type="Pfam" id="PF10143">
    <property type="entry name" value="PhosphMutase"/>
    <property type="match status" value="1"/>
</dbReference>
<dbReference type="EMBL" id="DVIQ01000104">
    <property type="protein sequence ID" value="HIS32859.1"/>
    <property type="molecule type" value="Genomic_DNA"/>
</dbReference>
<dbReference type="InterPro" id="IPR004456">
    <property type="entry name" value="Pglycerate_mutase_ApgM"/>
</dbReference>
<proteinExistence type="inferred from homology"/>
<dbReference type="Proteomes" id="UP000823935">
    <property type="component" value="Unassembled WGS sequence"/>
</dbReference>
<dbReference type="NCBIfam" id="NF003242">
    <property type="entry name" value="PRK04200.1"/>
    <property type="match status" value="1"/>
</dbReference>
<name>A0A9D1EV87_9FIRM</name>
<keyword evidence="5" id="KW-0324">Glycolysis</keyword>
<evidence type="ECO:0000313" key="9">
    <source>
        <dbReference type="Proteomes" id="UP000823935"/>
    </source>
</evidence>
<reference evidence="8" key="1">
    <citation type="submission" date="2020-10" db="EMBL/GenBank/DDBJ databases">
        <authorList>
            <person name="Gilroy R."/>
        </authorList>
    </citation>
    <scope>NUCLEOTIDE SEQUENCE</scope>
    <source>
        <strain evidence="8">CHK190-19873</strain>
    </source>
</reference>
<dbReference type="NCBIfam" id="TIGR02535">
    <property type="entry name" value="hyp_Hser_kinase"/>
    <property type="match status" value="1"/>
</dbReference>
<dbReference type="PANTHER" id="PTHR31209:SF4">
    <property type="entry name" value="2,3-BISPHOSPHOGLYCERATE-INDEPENDENT PHOSPHOGLYCERATE MUTASE"/>
    <property type="match status" value="1"/>
</dbReference>
<evidence type="ECO:0000256" key="5">
    <source>
        <dbReference type="ARBA" id="ARBA00023152"/>
    </source>
</evidence>
<comment type="catalytic activity">
    <reaction evidence="1">
        <text>(2R)-2-phosphoglycerate = (2R)-3-phosphoglycerate</text>
        <dbReference type="Rhea" id="RHEA:15901"/>
        <dbReference type="ChEBI" id="CHEBI:58272"/>
        <dbReference type="ChEBI" id="CHEBI:58289"/>
        <dbReference type="EC" id="5.4.2.12"/>
    </reaction>
</comment>
<dbReference type="InterPro" id="IPR017850">
    <property type="entry name" value="Alkaline_phosphatase_core_sf"/>
</dbReference>
<dbReference type="PIRSF" id="PIRSF006392">
    <property type="entry name" value="IPGAM_arch"/>
    <property type="match status" value="1"/>
</dbReference>
<dbReference type="AlphaFoldDB" id="A0A9D1EV87"/>
<evidence type="ECO:0000259" key="7">
    <source>
        <dbReference type="Pfam" id="PF01676"/>
    </source>
</evidence>
<comment type="caution">
    <text evidence="8">The sequence shown here is derived from an EMBL/GenBank/DDBJ whole genome shotgun (WGS) entry which is preliminary data.</text>
</comment>
<gene>
    <name evidence="8" type="ORF">IAB44_15145</name>
</gene>
<dbReference type="EC" id="5.4.2.12" evidence="8"/>
<evidence type="ECO:0000256" key="6">
    <source>
        <dbReference type="ARBA" id="ARBA00023235"/>
    </source>
</evidence>
<reference evidence="8" key="2">
    <citation type="journal article" date="2021" name="PeerJ">
        <title>Extensive microbial diversity within the chicken gut microbiome revealed by metagenomics and culture.</title>
        <authorList>
            <person name="Gilroy R."/>
            <person name="Ravi A."/>
            <person name="Getino M."/>
            <person name="Pursley I."/>
            <person name="Horton D.L."/>
            <person name="Alikhan N.F."/>
            <person name="Baker D."/>
            <person name="Gharbi K."/>
            <person name="Hall N."/>
            <person name="Watson M."/>
            <person name="Adriaenssens E.M."/>
            <person name="Foster-Nyarko E."/>
            <person name="Jarju S."/>
            <person name="Secka A."/>
            <person name="Antonio M."/>
            <person name="Oren A."/>
            <person name="Chaudhuri R.R."/>
            <person name="La Ragione R."/>
            <person name="Hildebrand F."/>
            <person name="Pallen M.J."/>
        </authorList>
    </citation>
    <scope>NUCLEOTIDE SEQUENCE</scope>
    <source>
        <strain evidence="8">CHK190-19873</strain>
    </source>
</reference>
<dbReference type="Pfam" id="PF01676">
    <property type="entry name" value="Metalloenzyme"/>
    <property type="match status" value="1"/>
</dbReference>
<dbReference type="PANTHER" id="PTHR31209">
    <property type="entry name" value="COFACTOR-INDEPENDENT PHOSPHOGLYCERATE MUTASE"/>
    <property type="match status" value="1"/>
</dbReference>
<dbReference type="InterPro" id="IPR006124">
    <property type="entry name" value="Metalloenzyme"/>
</dbReference>
<comment type="similarity">
    <text evidence="4">Belongs to the BPG-independent phosphoglycerate mutase family. A-PGAM subfamily.</text>
</comment>
<evidence type="ECO:0000313" key="8">
    <source>
        <dbReference type="EMBL" id="HIS32859.1"/>
    </source>
</evidence>
<comment type="pathway">
    <text evidence="3">Carbohydrate degradation.</text>
</comment>
<evidence type="ECO:0000256" key="3">
    <source>
        <dbReference type="ARBA" id="ARBA00004921"/>
    </source>
</evidence>
<dbReference type="CDD" id="cd16011">
    <property type="entry name" value="iPGM_like"/>
    <property type="match status" value="1"/>
</dbReference>
<dbReference type="InterPro" id="IPR023665">
    <property type="entry name" value="ApgAM_prokaryotes"/>
</dbReference>
<evidence type="ECO:0000256" key="2">
    <source>
        <dbReference type="ARBA" id="ARBA00002315"/>
    </source>
</evidence>
<accession>A0A9D1EV87</accession>
<dbReference type="Gene3D" id="3.40.720.10">
    <property type="entry name" value="Alkaline Phosphatase, subunit A"/>
    <property type="match status" value="2"/>
</dbReference>
<keyword evidence="6 8" id="KW-0413">Isomerase</keyword>
<evidence type="ECO:0000256" key="1">
    <source>
        <dbReference type="ARBA" id="ARBA00000370"/>
    </source>
</evidence>
<comment type="function">
    <text evidence="2">Catalyzes the interconversion of 2-phosphoglycerate and 3-phosphoglycerate.</text>
</comment>
<sequence length="399" mass="44656">MKYVVVLGDGMADEPIPEIGGRTPLEDARTPAMDALASVSEIGLVQTIPEGMKPGSDTANLSVLGYDPKIYYSGRSPLEALSIGVPMEDTDIALRCNLVTLAGEGAYEELTITDHSASEISTEDAAKLLEAVRREMENEEFQFYVGTSYRHCLIWKGGRVLELTAPHDVLGSKIKSYLPREEALRRMQERSYEILKDHPINRERTAKGLNPANSCWFWGAGTRPALDSFEEKYGKKGIMISAVDLLKGIAVGASMERAYVEGANGGLYTNYEGKAQAAVDALTKQGYDFAYIHVEAPDEMGHQGSLEKKRKAIEFLDERVIKYVKECLDEADIAYRMLIMPDHPTPIRVRTHTSDPVPYLLYDSTRLQEHTWHYNEREAKESGNFVEQGCRMMELLFSR</sequence>